<dbReference type="InterPro" id="IPR046539">
    <property type="entry name" value="DUF6604"/>
</dbReference>
<protein>
    <recommendedName>
        <fullName evidence="1">DUF6604 domain-containing protein</fullName>
    </recommendedName>
</protein>
<evidence type="ECO:0000259" key="1">
    <source>
        <dbReference type="Pfam" id="PF20253"/>
    </source>
</evidence>
<feature type="domain" description="DUF6604" evidence="1">
    <location>
        <begin position="6"/>
        <end position="82"/>
    </location>
</feature>
<dbReference type="EMBL" id="JAQQWK010000003">
    <property type="protein sequence ID" value="KAK8045186.1"/>
    <property type="molecule type" value="Genomic_DNA"/>
</dbReference>
<comment type="caution">
    <text evidence="2">The sequence shown here is derived from an EMBL/GenBank/DDBJ whole genome shotgun (WGS) entry which is preliminary data.</text>
</comment>
<organism evidence="2 3">
    <name type="scientific">Apiospora rasikravindrae</name>
    <dbReference type="NCBI Taxonomy" id="990691"/>
    <lineage>
        <taxon>Eukaryota</taxon>
        <taxon>Fungi</taxon>
        <taxon>Dikarya</taxon>
        <taxon>Ascomycota</taxon>
        <taxon>Pezizomycotina</taxon>
        <taxon>Sordariomycetes</taxon>
        <taxon>Xylariomycetidae</taxon>
        <taxon>Amphisphaeriales</taxon>
        <taxon>Apiosporaceae</taxon>
        <taxon>Apiospora</taxon>
    </lineage>
</organism>
<evidence type="ECO:0000313" key="2">
    <source>
        <dbReference type="EMBL" id="KAK8045186.1"/>
    </source>
</evidence>
<sequence>MGGYENGDRKFKTHSKYELVFDDFIPAAKHIAQKEPPVHLDETFMEDLDKAIRYREKAEDNHRAFIQLLRDVRWILLRRSDDDKYGLPSNPTTAVSLDIHETATGNISRSNE</sequence>
<evidence type="ECO:0000313" key="3">
    <source>
        <dbReference type="Proteomes" id="UP001444661"/>
    </source>
</evidence>
<keyword evidence="3" id="KW-1185">Reference proteome</keyword>
<name>A0ABR1TGU3_9PEZI</name>
<proteinExistence type="predicted"/>
<dbReference type="Proteomes" id="UP001444661">
    <property type="component" value="Unassembled WGS sequence"/>
</dbReference>
<gene>
    <name evidence="2" type="ORF">PG993_005210</name>
</gene>
<dbReference type="Pfam" id="PF20253">
    <property type="entry name" value="DUF6604"/>
    <property type="match status" value="1"/>
</dbReference>
<reference evidence="2 3" key="1">
    <citation type="submission" date="2023-01" db="EMBL/GenBank/DDBJ databases">
        <title>Analysis of 21 Apiospora genomes using comparative genomics revels a genus with tremendous synthesis potential of carbohydrate active enzymes and secondary metabolites.</title>
        <authorList>
            <person name="Sorensen T."/>
        </authorList>
    </citation>
    <scope>NUCLEOTIDE SEQUENCE [LARGE SCALE GENOMIC DNA]</scope>
    <source>
        <strain evidence="2 3">CBS 33761</strain>
    </source>
</reference>
<accession>A0ABR1TGU3</accession>